<protein>
    <submittedName>
        <fullName evidence="1">Uncharacterized protein</fullName>
    </submittedName>
</protein>
<gene>
    <name evidence="1" type="ordered locus">Hneap_1828</name>
</gene>
<dbReference type="HOGENOM" id="CLU_3099472_0_0_6"/>
<proteinExistence type="predicted"/>
<dbReference type="AlphaFoldDB" id="D0L1S7"/>
<accession>D0L1S7</accession>
<dbReference type="KEGG" id="hna:Hneap_1828"/>
<evidence type="ECO:0000313" key="1">
    <source>
        <dbReference type="EMBL" id="ACX96650.1"/>
    </source>
</evidence>
<dbReference type="Proteomes" id="UP000009102">
    <property type="component" value="Chromosome"/>
</dbReference>
<name>D0L1S7_HALNC</name>
<evidence type="ECO:0000313" key="2">
    <source>
        <dbReference type="Proteomes" id="UP000009102"/>
    </source>
</evidence>
<sequence>MGKLHRTQVILIVWVMDMRAATALVGFDRGWPKGSKTESIVGGMPSFLSVF</sequence>
<organism evidence="1 2">
    <name type="scientific">Halothiobacillus neapolitanus (strain ATCC 23641 / DSM 15147 / CIP 104769 / NCIMB 8539 / c2)</name>
    <name type="common">Thiobacillus neapolitanus</name>
    <dbReference type="NCBI Taxonomy" id="555778"/>
    <lineage>
        <taxon>Bacteria</taxon>
        <taxon>Pseudomonadati</taxon>
        <taxon>Pseudomonadota</taxon>
        <taxon>Gammaproteobacteria</taxon>
        <taxon>Chromatiales</taxon>
        <taxon>Halothiobacillaceae</taxon>
        <taxon>Halothiobacillus</taxon>
    </lineage>
</organism>
<dbReference type="EMBL" id="CP001801">
    <property type="protein sequence ID" value="ACX96650.1"/>
    <property type="molecule type" value="Genomic_DNA"/>
</dbReference>
<dbReference type="STRING" id="555778.Hneap_1828"/>
<reference evidence="1 2" key="1">
    <citation type="submission" date="2009-10" db="EMBL/GenBank/DDBJ databases">
        <title>Complete sequence of Halothiobacillus neapolitanus c2.</title>
        <authorList>
            <consortium name="US DOE Joint Genome Institute"/>
            <person name="Lucas S."/>
            <person name="Copeland A."/>
            <person name="Lapidus A."/>
            <person name="Glavina del Rio T."/>
            <person name="Tice H."/>
            <person name="Bruce D."/>
            <person name="Goodwin L."/>
            <person name="Pitluck S."/>
            <person name="Davenport K."/>
            <person name="Brettin T."/>
            <person name="Detter J.C."/>
            <person name="Han C."/>
            <person name="Tapia R."/>
            <person name="Larimer F."/>
            <person name="Land M."/>
            <person name="Hauser L."/>
            <person name="Kyrpides N."/>
            <person name="Mikhailova N."/>
            <person name="Kerfeld C."/>
            <person name="Cannon G."/>
            <person name="Heinhort S."/>
        </authorList>
    </citation>
    <scope>NUCLEOTIDE SEQUENCE [LARGE SCALE GENOMIC DNA]</scope>
    <source>
        <strain evidence="2">ATCC 23641 / c2</strain>
    </source>
</reference>
<keyword evidence="2" id="KW-1185">Reference proteome</keyword>